<sequence length="172" mass="19615">MLQSLPYELPELITRAPLDTHRSTVIPEWVDWNGHMNVAFYVAAFDQASGAFMRNMGLGRRYVDGKLGMTFVLETHVTYDREVREGAPLRFTTQLLARDAKKVHLFHEMYHAEQDYLAATNETIVMNIDYATRRSGPWPVPAAERLDAIWKTHEGLPKPAKAGRVMSLSKKV</sequence>
<name>A0ABS6IRZ8_9HYPH</name>
<organism evidence="1 2">
    <name type="scientific">Reyranella humidisoli</name>
    <dbReference type="NCBI Taxonomy" id="2849149"/>
    <lineage>
        <taxon>Bacteria</taxon>
        <taxon>Pseudomonadati</taxon>
        <taxon>Pseudomonadota</taxon>
        <taxon>Alphaproteobacteria</taxon>
        <taxon>Hyphomicrobiales</taxon>
        <taxon>Reyranellaceae</taxon>
        <taxon>Reyranella</taxon>
    </lineage>
</organism>
<dbReference type="RefSeq" id="WP_216964457.1">
    <property type="nucleotide sequence ID" value="NZ_JAHOPB010000002.1"/>
</dbReference>
<dbReference type="Proteomes" id="UP000727907">
    <property type="component" value="Unassembled WGS sequence"/>
</dbReference>
<dbReference type="CDD" id="cd00586">
    <property type="entry name" value="4HBT"/>
    <property type="match status" value="1"/>
</dbReference>
<accession>A0ABS6IRZ8</accession>
<dbReference type="Pfam" id="PF13279">
    <property type="entry name" value="4HBT_2"/>
    <property type="match status" value="1"/>
</dbReference>
<evidence type="ECO:0000313" key="2">
    <source>
        <dbReference type="Proteomes" id="UP000727907"/>
    </source>
</evidence>
<evidence type="ECO:0000313" key="1">
    <source>
        <dbReference type="EMBL" id="MBU8876003.1"/>
    </source>
</evidence>
<protein>
    <submittedName>
        <fullName evidence="1">Thioesterase family protein</fullName>
    </submittedName>
</protein>
<proteinExistence type="predicted"/>
<keyword evidence="2" id="KW-1185">Reference proteome</keyword>
<dbReference type="EMBL" id="JAHOPB010000002">
    <property type="protein sequence ID" value="MBU8876003.1"/>
    <property type="molecule type" value="Genomic_DNA"/>
</dbReference>
<comment type="caution">
    <text evidence="1">The sequence shown here is derived from an EMBL/GenBank/DDBJ whole genome shotgun (WGS) entry which is preliminary data.</text>
</comment>
<gene>
    <name evidence="1" type="ORF">KQ910_19685</name>
</gene>
<reference evidence="1 2" key="1">
    <citation type="submission" date="2021-06" db="EMBL/GenBank/DDBJ databases">
        <authorList>
            <person name="Lee D.H."/>
        </authorList>
    </citation>
    <scope>NUCLEOTIDE SEQUENCE [LARGE SCALE GENOMIC DNA]</scope>
    <source>
        <strain evidence="1 2">MMS21-HV4-11</strain>
    </source>
</reference>